<dbReference type="PANTHER" id="PTHR30093:SF2">
    <property type="entry name" value="TYPE II SECRETION SYSTEM PROTEIN H"/>
    <property type="match status" value="1"/>
</dbReference>
<keyword evidence="4" id="KW-1185">Reference proteome</keyword>
<accession>A0A6M5YSN6</accession>
<feature type="chain" id="PRO_5026995411" description="DUF1559 domain-containing protein" evidence="1">
    <location>
        <begin position="30"/>
        <end position="551"/>
    </location>
</feature>
<evidence type="ECO:0000313" key="3">
    <source>
        <dbReference type="EMBL" id="QJW97065.1"/>
    </source>
</evidence>
<proteinExistence type="predicted"/>
<feature type="domain" description="DUF1559" evidence="2">
    <location>
        <begin position="346"/>
        <end position="424"/>
    </location>
</feature>
<organism evidence="3 4">
    <name type="scientific">Frigoriglobus tundricola</name>
    <dbReference type="NCBI Taxonomy" id="2774151"/>
    <lineage>
        <taxon>Bacteria</taxon>
        <taxon>Pseudomonadati</taxon>
        <taxon>Planctomycetota</taxon>
        <taxon>Planctomycetia</taxon>
        <taxon>Gemmatales</taxon>
        <taxon>Gemmataceae</taxon>
        <taxon>Frigoriglobus</taxon>
    </lineage>
</organism>
<dbReference type="EMBL" id="CP053452">
    <property type="protein sequence ID" value="QJW97065.1"/>
    <property type="molecule type" value="Genomic_DNA"/>
</dbReference>
<dbReference type="PANTHER" id="PTHR30093">
    <property type="entry name" value="GENERAL SECRETION PATHWAY PROTEIN G"/>
    <property type="match status" value="1"/>
</dbReference>
<reference evidence="4" key="1">
    <citation type="submission" date="2020-05" db="EMBL/GenBank/DDBJ databases">
        <title>Frigoriglobus tundricola gen. nov., sp. nov., a psychrotolerant cellulolytic planctomycete of the family Gemmataceae with two divergent copies of 16S rRNA gene.</title>
        <authorList>
            <person name="Kulichevskaya I.S."/>
            <person name="Ivanova A.A."/>
            <person name="Naumoff D.G."/>
            <person name="Beletsky A.V."/>
            <person name="Rijpstra W.I.C."/>
            <person name="Sinninghe Damste J.S."/>
            <person name="Mardanov A.V."/>
            <person name="Ravin N.V."/>
            <person name="Dedysh S.N."/>
        </authorList>
    </citation>
    <scope>NUCLEOTIDE SEQUENCE [LARGE SCALE GENOMIC DNA]</scope>
    <source>
        <strain evidence="4">PL17</strain>
    </source>
</reference>
<keyword evidence="1" id="KW-0732">Signal</keyword>
<evidence type="ECO:0000256" key="1">
    <source>
        <dbReference type="SAM" id="SignalP"/>
    </source>
</evidence>
<dbReference type="AlphaFoldDB" id="A0A6M5YSN6"/>
<evidence type="ECO:0000259" key="2">
    <source>
        <dbReference type="Pfam" id="PF07596"/>
    </source>
</evidence>
<evidence type="ECO:0000313" key="4">
    <source>
        <dbReference type="Proteomes" id="UP000503447"/>
    </source>
</evidence>
<feature type="signal peptide" evidence="1">
    <location>
        <begin position="1"/>
        <end position="29"/>
    </location>
</feature>
<dbReference type="KEGG" id="ftj:FTUN_4629"/>
<gene>
    <name evidence="3" type="ORF">FTUN_4629</name>
</gene>
<protein>
    <recommendedName>
        <fullName evidence="2">DUF1559 domain-containing protein</fullName>
    </recommendedName>
</protein>
<name>A0A6M5YSN6_9BACT</name>
<dbReference type="NCBIfam" id="TIGR04294">
    <property type="entry name" value="pre_pil_HX9DG"/>
    <property type="match status" value="1"/>
</dbReference>
<dbReference type="Pfam" id="PF07596">
    <property type="entry name" value="SBP_bac_10"/>
    <property type="match status" value="1"/>
</dbReference>
<dbReference type="InterPro" id="IPR027558">
    <property type="entry name" value="Pre_pil_HX9DG_C"/>
</dbReference>
<dbReference type="InterPro" id="IPR011453">
    <property type="entry name" value="DUF1559"/>
</dbReference>
<sequence>MARRSLRHLLIPFACLVVLAGLFSKPAEGDDPKPQAPAAVSSDYVLFARLNTKEIREGALFTDLKRALAKEGVTKLWDKMEAQEARKLGFKATDLDSVTICVTEISPRELPRFVLILTSSQPFDKTATFRLGEVEAKPDADGFYTLNDWRVHFPDDKTVVLLHPDLTQKYLDGYAKNRSAWPFTADLTKAAAGHTAFAVLNVQKLPLQEVPEGEIADVKPLLATRTVTLTADLKGKDLSVAARATYPDAAAAGRAKETVQKLVGTVAGEVETYAKLDIDRSGNWIAVDAFKPVFKGVHRAVKAAQVEVAGTDVTLTGGYTADFDVAKLVADGIKQVREVAQGLVEKNNLKVIALSMHNYASAYDDKIPVHGIGPKGALLKDATEKPLLSWRVAILPFIEQVALYNEFKLDEAWDSAHNKKLIEKLPKVFAPVTKPGKAGYTHLQMVIGPTAMQPPFADFKSSFPDGTSNTIMIVEAADPVIWTKPDDVMFPAKELPKDFRKKFGGQFPGGFHVAMWDGSVRFVSDQVTDRTLGHALTPAGVEVLGADWDEK</sequence>
<dbReference type="Proteomes" id="UP000503447">
    <property type="component" value="Chromosome"/>
</dbReference>
<dbReference type="RefSeq" id="WP_171472517.1">
    <property type="nucleotide sequence ID" value="NZ_CP053452.2"/>
</dbReference>